<evidence type="ECO:0000259" key="5">
    <source>
        <dbReference type="Pfam" id="PF00676"/>
    </source>
</evidence>
<evidence type="ECO:0000256" key="2">
    <source>
        <dbReference type="ARBA" id="ARBA00023002"/>
    </source>
</evidence>
<reference evidence="6 7" key="2">
    <citation type="submission" date="2009-02" db="EMBL/GenBank/DDBJ databases">
        <title>Draft genome sequence of Blautia hydrogenotrophica DSM 10507 (Ruminococcus hydrogenotrophicus DSM 10507).</title>
        <authorList>
            <person name="Sudarsanam P."/>
            <person name="Ley R."/>
            <person name="Guruge J."/>
            <person name="Turnbaugh P.J."/>
            <person name="Mahowald M."/>
            <person name="Liep D."/>
            <person name="Gordon J."/>
        </authorList>
    </citation>
    <scope>NUCLEOTIDE SEQUENCE [LARGE SCALE GENOMIC DNA]</scope>
    <source>
        <strain evidence="7">DSM 10507 / JCM 14656 / S5a33</strain>
    </source>
</reference>
<comment type="caution">
    <text evidence="6">The sequence shown here is derived from an EMBL/GenBank/DDBJ whole genome shotgun (WGS) entry which is preliminary data.</text>
</comment>
<keyword evidence="2" id="KW-0560">Oxidoreductase</keyword>
<evidence type="ECO:0000256" key="4">
    <source>
        <dbReference type="SAM" id="Coils"/>
    </source>
</evidence>
<dbReference type="GO" id="GO:0006086">
    <property type="term" value="P:pyruvate decarboxylation to acetyl-CoA"/>
    <property type="evidence" value="ECO:0007669"/>
    <property type="project" value="TreeGrafter"/>
</dbReference>
<keyword evidence="3" id="KW-0786">Thiamine pyrophosphate</keyword>
<dbReference type="RefSeq" id="WP_005949603.1">
    <property type="nucleotide sequence ID" value="NZ_CP136423.1"/>
</dbReference>
<dbReference type="SUPFAM" id="SSF52518">
    <property type="entry name" value="Thiamin diphosphate-binding fold (THDP-binding)"/>
    <property type="match status" value="1"/>
</dbReference>
<dbReference type="InterPro" id="IPR050642">
    <property type="entry name" value="PDH_E1_Alpha_Subunit"/>
</dbReference>
<feature type="coiled-coil region" evidence="4">
    <location>
        <begin position="281"/>
        <end position="311"/>
    </location>
</feature>
<dbReference type="InterPro" id="IPR029061">
    <property type="entry name" value="THDP-binding"/>
</dbReference>
<accession>C0CN89</accession>
<dbReference type="GO" id="GO:0004739">
    <property type="term" value="F:pyruvate dehydrogenase (acetyl-transferring) activity"/>
    <property type="evidence" value="ECO:0007669"/>
    <property type="project" value="TreeGrafter"/>
</dbReference>
<proteinExistence type="predicted"/>
<dbReference type="PATRIC" id="fig|476272.21.peg.1761"/>
<reference evidence="6 7" key="1">
    <citation type="submission" date="2009-01" db="EMBL/GenBank/DDBJ databases">
        <authorList>
            <person name="Fulton L."/>
            <person name="Clifton S."/>
            <person name="Fulton B."/>
            <person name="Xu J."/>
            <person name="Minx P."/>
            <person name="Pepin K.H."/>
            <person name="Johnson M."/>
            <person name="Bhonagiri V."/>
            <person name="Nash W.E."/>
            <person name="Mardis E.R."/>
            <person name="Wilson R.K."/>
        </authorList>
    </citation>
    <scope>NUCLEOTIDE SEQUENCE [LARGE SCALE GENOMIC DNA]</scope>
    <source>
        <strain evidence="7">DSM 10507 / JCM 14656 / S5a33</strain>
    </source>
</reference>
<dbReference type="eggNOG" id="COG1071">
    <property type="taxonomic scope" value="Bacteria"/>
</dbReference>
<dbReference type="Pfam" id="PF00676">
    <property type="entry name" value="E1_dh"/>
    <property type="match status" value="1"/>
</dbReference>
<dbReference type="Proteomes" id="UP000003100">
    <property type="component" value="Unassembled WGS sequence"/>
</dbReference>
<evidence type="ECO:0000313" key="6">
    <source>
        <dbReference type="EMBL" id="EEG48731.1"/>
    </source>
</evidence>
<dbReference type="EMBL" id="ACBZ01000125">
    <property type="protein sequence ID" value="EEG48731.1"/>
    <property type="molecule type" value="Genomic_DNA"/>
</dbReference>
<comment type="cofactor">
    <cofactor evidence="1">
        <name>thiamine diphosphate</name>
        <dbReference type="ChEBI" id="CHEBI:58937"/>
    </cofactor>
</comment>
<dbReference type="HOGENOM" id="CLU_029393_5_0_9"/>
<protein>
    <recommendedName>
        <fullName evidence="5">Dehydrogenase E1 component domain-containing protein</fullName>
    </recommendedName>
</protein>
<evidence type="ECO:0000256" key="3">
    <source>
        <dbReference type="ARBA" id="ARBA00023052"/>
    </source>
</evidence>
<dbReference type="CDD" id="cd02000">
    <property type="entry name" value="TPP_E1_PDC_ADC_BCADC"/>
    <property type="match status" value="1"/>
</dbReference>
<dbReference type="AlphaFoldDB" id="C0CN89"/>
<keyword evidence="4" id="KW-0175">Coiled coil</keyword>
<dbReference type="GeneID" id="86820757"/>
<evidence type="ECO:0000256" key="1">
    <source>
        <dbReference type="ARBA" id="ARBA00001964"/>
    </source>
</evidence>
<feature type="domain" description="Dehydrogenase E1 component" evidence="5">
    <location>
        <begin position="16"/>
        <end position="316"/>
    </location>
</feature>
<sequence>MGSTMNKEKFMDIYNRMVMIRKFEEKAGTIFSQGQLAGFLHLYIGEEAVGAGVCAALNDDDYIVSTHRGHGHLIAKGGDVNKIMAELFGKSTGYCKGKGGSMHVADFSKGMLGACGIVGGGIPIAVGAALTIKRKHTNQVAVTFFGDGASNEGSFHESINFAAAQNLPVIFLVENNGYGEFTPQNRSTRIENIADRAAGYGIPGVIVDGMDAVAVYETTKEWVEKLRNGEGPVLIEAKTHRKVGHSEGESAFLDGQTYRLPEEEKIAMETCPIENLKKYLLDHDLAQKEELEEVERAAQEKIEAAVEYAKNSPFPTEEDLYTDTWV</sequence>
<dbReference type="InterPro" id="IPR001017">
    <property type="entry name" value="DH_E1"/>
</dbReference>
<evidence type="ECO:0000313" key="7">
    <source>
        <dbReference type="Proteomes" id="UP000003100"/>
    </source>
</evidence>
<gene>
    <name evidence="6" type="ORF">RUMHYD_02327</name>
</gene>
<dbReference type="Gene3D" id="3.40.50.970">
    <property type="match status" value="1"/>
</dbReference>
<organism evidence="6 7">
    <name type="scientific">Blautia hydrogenotrophica (strain DSM 10507 / JCM 14656 / S5a33)</name>
    <name type="common">Ruminococcus hydrogenotrophicus</name>
    <dbReference type="NCBI Taxonomy" id="476272"/>
    <lineage>
        <taxon>Bacteria</taxon>
        <taxon>Bacillati</taxon>
        <taxon>Bacillota</taxon>
        <taxon>Clostridia</taxon>
        <taxon>Lachnospirales</taxon>
        <taxon>Lachnospiraceae</taxon>
        <taxon>Blautia</taxon>
    </lineage>
</organism>
<name>C0CN89_BLAHS</name>
<dbReference type="PANTHER" id="PTHR11516:SF60">
    <property type="entry name" value="PYRUVATE DEHYDROGENASE E1 COMPONENT SUBUNIT ALPHA"/>
    <property type="match status" value="1"/>
</dbReference>
<keyword evidence="7" id="KW-1185">Reference proteome</keyword>
<dbReference type="PANTHER" id="PTHR11516">
    <property type="entry name" value="PYRUVATE DEHYDROGENASE E1 COMPONENT, ALPHA SUBUNIT BACTERIAL AND ORGANELLAR"/>
    <property type="match status" value="1"/>
</dbReference>